<feature type="domain" description="UBC core" evidence="3">
    <location>
        <begin position="17"/>
        <end position="176"/>
    </location>
</feature>
<gene>
    <name evidence="4" type="ORF">CERZMDRAFT_32933</name>
</gene>
<keyword evidence="5" id="KW-1185">Reference proteome</keyword>
<dbReference type="AlphaFoldDB" id="A0A6A6FUS5"/>
<reference evidence="4" key="1">
    <citation type="journal article" date="2020" name="Stud. Mycol.">
        <title>101 Dothideomycetes genomes: a test case for predicting lifestyles and emergence of pathogens.</title>
        <authorList>
            <person name="Haridas S."/>
            <person name="Albert R."/>
            <person name="Binder M."/>
            <person name="Bloem J."/>
            <person name="Labutti K."/>
            <person name="Salamov A."/>
            <person name="Andreopoulos B."/>
            <person name="Baker S."/>
            <person name="Barry K."/>
            <person name="Bills G."/>
            <person name="Bluhm B."/>
            <person name="Cannon C."/>
            <person name="Castanera R."/>
            <person name="Culley D."/>
            <person name="Daum C."/>
            <person name="Ezra D."/>
            <person name="Gonzalez J."/>
            <person name="Henrissat B."/>
            <person name="Kuo A."/>
            <person name="Liang C."/>
            <person name="Lipzen A."/>
            <person name="Lutzoni F."/>
            <person name="Magnuson J."/>
            <person name="Mondo S."/>
            <person name="Nolan M."/>
            <person name="Ohm R."/>
            <person name="Pangilinan J."/>
            <person name="Park H.-J."/>
            <person name="Ramirez L."/>
            <person name="Alfaro M."/>
            <person name="Sun H."/>
            <person name="Tritt A."/>
            <person name="Yoshinaga Y."/>
            <person name="Zwiers L.-H."/>
            <person name="Turgeon B."/>
            <person name="Goodwin S."/>
            <person name="Spatafora J."/>
            <person name="Crous P."/>
            <person name="Grigoriev I."/>
        </authorList>
    </citation>
    <scope>NUCLEOTIDE SEQUENCE</scope>
    <source>
        <strain evidence="4">SCOH1-5</strain>
    </source>
</reference>
<proteinExistence type="predicted"/>
<name>A0A6A6FUS5_9PEZI</name>
<dbReference type="SUPFAM" id="SSF54495">
    <property type="entry name" value="UBC-like"/>
    <property type="match status" value="1"/>
</dbReference>
<dbReference type="Proteomes" id="UP000799539">
    <property type="component" value="Unassembled WGS sequence"/>
</dbReference>
<sequence length="176" mass="20274">MPKHSFAALELIFSPPKRMTRIMQELAILQTSLPNGIFVRYASSRPDIMKILITGPRDTPYENGLFEFDLFCDERFPHAPPRMNFRTTAGGMISFNPNLYPDGKCTICLSLLGTWEGEQWNSKSTLLQVLISIQSMILCEKPWYNEPGRQRRTDVDQASKTYNQSLYHRTVQHAML</sequence>
<evidence type="ECO:0000256" key="2">
    <source>
        <dbReference type="ARBA" id="ARBA00022786"/>
    </source>
</evidence>
<feature type="non-terminal residue" evidence="4">
    <location>
        <position position="176"/>
    </location>
</feature>
<dbReference type="Pfam" id="PF00179">
    <property type="entry name" value="UQ_con"/>
    <property type="match status" value="1"/>
</dbReference>
<accession>A0A6A6FUS5</accession>
<dbReference type="PANTHER" id="PTHR46116">
    <property type="entry name" value="(E3-INDEPENDENT) E2 UBIQUITIN-CONJUGATING ENZYME"/>
    <property type="match status" value="1"/>
</dbReference>
<dbReference type="PROSITE" id="PS50127">
    <property type="entry name" value="UBC_2"/>
    <property type="match status" value="1"/>
</dbReference>
<evidence type="ECO:0000313" key="4">
    <source>
        <dbReference type="EMBL" id="KAF2217177.1"/>
    </source>
</evidence>
<protein>
    <recommendedName>
        <fullName evidence="3">UBC core domain-containing protein</fullName>
    </recommendedName>
</protein>
<dbReference type="InterPro" id="IPR000608">
    <property type="entry name" value="UBC"/>
</dbReference>
<dbReference type="Gene3D" id="3.10.110.10">
    <property type="entry name" value="Ubiquitin Conjugating Enzyme"/>
    <property type="match status" value="1"/>
</dbReference>
<dbReference type="SMART" id="SM00212">
    <property type="entry name" value="UBCc"/>
    <property type="match status" value="1"/>
</dbReference>
<keyword evidence="2" id="KW-0833">Ubl conjugation pathway</keyword>
<evidence type="ECO:0000259" key="3">
    <source>
        <dbReference type="PROSITE" id="PS50127"/>
    </source>
</evidence>
<keyword evidence="1" id="KW-0808">Transferase</keyword>
<dbReference type="OrthoDB" id="47801at2759"/>
<dbReference type="EMBL" id="ML992663">
    <property type="protein sequence ID" value="KAF2217177.1"/>
    <property type="molecule type" value="Genomic_DNA"/>
</dbReference>
<organism evidence="4 5">
    <name type="scientific">Cercospora zeae-maydis SCOH1-5</name>
    <dbReference type="NCBI Taxonomy" id="717836"/>
    <lineage>
        <taxon>Eukaryota</taxon>
        <taxon>Fungi</taxon>
        <taxon>Dikarya</taxon>
        <taxon>Ascomycota</taxon>
        <taxon>Pezizomycotina</taxon>
        <taxon>Dothideomycetes</taxon>
        <taxon>Dothideomycetidae</taxon>
        <taxon>Mycosphaerellales</taxon>
        <taxon>Mycosphaerellaceae</taxon>
        <taxon>Cercospora</taxon>
    </lineage>
</organism>
<dbReference type="GO" id="GO:0016740">
    <property type="term" value="F:transferase activity"/>
    <property type="evidence" value="ECO:0007669"/>
    <property type="project" value="UniProtKB-KW"/>
</dbReference>
<dbReference type="InterPro" id="IPR016135">
    <property type="entry name" value="UBQ-conjugating_enzyme/RWD"/>
</dbReference>
<evidence type="ECO:0000256" key="1">
    <source>
        <dbReference type="ARBA" id="ARBA00022679"/>
    </source>
</evidence>
<evidence type="ECO:0000313" key="5">
    <source>
        <dbReference type="Proteomes" id="UP000799539"/>
    </source>
</evidence>